<name>A0A1G4SX08_9HYPH</name>
<dbReference type="Pfam" id="PF14552">
    <property type="entry name" value="Tautomerase_2"/>
    <property type="match status" value="1"/>
</dbReference>
<sequence length="142" mass="16143">MPFVRISLLKGKSPDYLRALSDNIHRAMVETFDVPPNDRFQVIHQHEPGELIFDRHYLGGLRSDDFVLFSITAGKPRTTGMRKAFYRRAADLLGQSPGLRPEDLMIVVNTTSPEEWSFANGEASMTEPDWQIRALAPMEPSR</sequence>
<dbReference type="Gene3D" id="3.30.429.10">
    <property type="entry name" value="Macrophage Migration Inhibitory Factor"/>
    <property type="match status" value="1"/>
</dbReference>
<gene>
    <name evidence="1" type="ORF">SAMN02927900_04328</name>
</gene>
<protein>
    <submittedName>
        <fullName evidence="1">Tautomerase enzyme</fullName>
    </submittedName>
</protein>
<evidence type="ECO:0000313" key="1">
    <source>
        <dbReference type="EMBL" id="SCW73596.1"/>
    </source>
</evidence>
<dbReference type="AlphaFoldDB" id="A0A1G4SX08"/>
<dbReference type="SUPFAM" id="SSF55331">
    <property type="entry name" value="Tautomerase/MIF"/>
    <property type="match status" value="1"/>
</dbReference>
<accession>A0A1G4SX08</accession>
<dbReference type="PANTHER" id="PTHR38460:SF1">
    <property type="entry name" value="TAUTOMERASE YOLI-RELATED"/>
    <property type="match status" value="1"/>
</dbReference>
<dbReference type="EMBL" id="FMTM01000007">
    <property type="protein sequence ID" value="SCW73596.1"/>
    <property type="molecule type" value="Genomic_DNA"/>
</dbReference>
<dbReference type="Proteomes" id="UP000199542">
    <property type="component" value="Unassembled WGS sequence"/>
</dbReference>
<proteinExistence type="predicted"/>
<dbReference type="InterPro" id="IPR037479">
    <property type="entry name" value="Tauto_MSAD"/>
</dbReference>
<dbReference type="RefSeq" id="WP_092586879.1">
    <property type="nucleotide sequence ID" value="NZ_FMTM01000007.1"/>
</dbReference>
<dbReference type="PANTHER" id="PTHR38460">
    <property type="entry name" value="TAUTOMERASE YOLI-RELATED"/>
    <property type="match status" value="1"/>
</dbReference>
<organism evidence="1 2">
    <name type="scientific">Rhizobium mongolense subsp. loessense</name>
    <dbReference type="NCBI Taxonomy" id="158890"/>
    <lineage>
        <taxon>Bacteria</taxon>
        <taxon>Pseudomonadati</taxon>
        <taxon>Pseudomonadota</taxon>
        <taxon>Alphaproteobacteria</taxon>
        <taxon>Hyphomicrobiales</taxon>
        <taxon>Rhizobiaceae</taxon>
        <taxon>Rhizobium/Agrobacterium group</taxon>
        <taxon>Rhizobium</taxon>
    </lineage>
</organism>
<evidence type="ECO:0000313" key="2">
    <source>
        <dbReference type="Proteomes" id="UP000199542"/>
    </source>
</evidence>
<reference evidence="1 2" key="1">
    <citation type="submission" date="2016-10" db="EMBL/GenBank/DDBJ databases">
        <authorList>
            <person name="de Groot N.N."/>
        </authorList>
    </citation>
    <scope>NUCLEOTIDE SEQUENCE [LARGE SCALE GENOMIC DNA]</scope>
    <source>
        <strain evidence="1 2">CGMCC 1.3401</strain>
    </source>
</reference>
<dbReference type="InterPro" id="IPR014347">
    <property type="entry name" value="Tautomerase/MIF_sf"/>
</dbReference>